<dbReference type="PATRIC" id="fig|797473.3.peg.239"/>
<dbReference type="Proteomes" id="UP000004750">
    <property type="component" value="Unassembled WGS sequence"/>
</dbReference>
<dbReference type="InterPro" id="IPR037401">
    <property type="entry name" value="SnoaL-like"/>
</dbReference>
<evidence type="ECO:0000259" key="2">
    <source>
        <dbReference type="Pfam" id="PF13577"/>
    </source>
</evidence>
<dbReference type="STRING" id="797473.HMPREF9080_00289"/>
<dbReference type="SUPFAM" id="SSF54427">
    <property type="entry name" value="NTF2-like"/>
    <property type="match status" value="1"/>
</dbReference>
<evidence type="ECO:0000256" key="1">
    <source>
        <dbReference type="SAM" id="SignalP"/>
    </source>
</evidence>
<reference evidence="3 4" key="1">
    <citation type="submission" date="2011-08" db="EMBL/GenBank/DDBJ databases">
        <authorList>
            <person name="Weinstock G."/>
            <person name="Sodergren E."/>
            <person name="Clifton S."/>
            <person name="Fulton L."/>
            <person name="Fulton B."/>
            <person name="Courtney L."/>
            <person name="Fronick C."/>
            <person name="Harrison M."/>
            <person name="Strong C."/>
            <person name="Farmer C."/>
            <person name="Delahaunty K."/>
            <person name="Markovic C."/>
            <person name="Hall O."/>
            <person name="Minx P."/>
            <person name="Tomlinson C."/>
            <person name="Mitreva M."/>
            <person name="Hou S."/>
            <person name="Chen J."/>
            <person name="Wollam A."/>
            <person name="Pepin K.H."/>
            <person name="Johnson M."/>
            <person name="Bhonagiri V."/>
            <person name="Zhang X."/>
            <person name="Suruliraj S."/>
            <person name="Warren W."/>
            <person name="Chinwalla A."/>
            <person name="Mardis E.R."/>
            <person name="Wilson R.K."/>
        </authorList>
    </citation>
    <scope>NUCLEOTIDE SEQUENCE [LARGE SCALE GENOMIC DNA]</scope>
    <source>
        <strain evidence="3 4">F0432</strain>
    </source>
</reference>
<dbReference type="Gene3D" id="3.10.450.50">
    <property type="match status" value="1"/>
</dbReference>
<dbReference type="AlphaFoldDB" id="G9ZC12"/>
<dbReference type="CDD" id="cd00531">
    <property type="entry name" value="NTF2_like"/>
    <property type="match status" value="1"/>
</dbReference>
<comment type="caution">
    <text evidence="3">The sequence shown here is derived from an EMBL/GenBank/DDBJ whole genome shotgun (WGS) entry which is preliminary data.</text>
</comment>
<dbReference type="HOGENOM" id="CLU_106738_3_0_6"/>
<accession>G9ZC12</accession>
<dbReference type="Pfam" id="PF13577">
    <property type="entry name" value="SnoaL_4"/>
    <property type="match status" value="1"/>
</dbReference>
<dbReference type="EMBL" id="AGCM01000017">
    <property type="protein sequence ID" value="EHM55907.1"/>
    <property type="molecule type" value="Genomic_DNA"/>
</dbReference>
<feature type="domain" description="SnoaL-like" evidence="2">
    <location>
        <begin position="39"/>
        <end position="168"/>
    </location>
</feature>
<evidence type="ECO:0000313" key="3">
    <source>
        <dbReference type="EMBL" id="EHM55907.1"/>
    </source>
</evidence>
<name>G9ZC12_9GAMM</name>
<feature type="chain" id="PRO_5003529487" description="SnoaL-like domain-containing protein" evidence="1">
    <location>
        <begin position="22"/>
        <end position="183"/>
    </location>
</feature>
<keyword evidence="1" id="KW-0732">Signal</keyword>
<protein>
    <recommendedName>
        <fullName evidence="2">SnoaL-like domain-containing protein</fullName>
    </recommendedName>
</protein>
<proteinExistence type="predicted"/>
<gene>
    <name evidence="3" type="ORF">HMPREF9080_00289</name>
</gene>
<feature type="signal peptide" evidence="1">
    <location>
        <begin position="1"/>
        <end position="21"/>
    </location>
</feature>
<evidence type="ECO:0000313" key="4">
    <source>
        <dbReference type="Proteomes" id="UP000004750"/>
    </source>
</evidence>
<sequence>MKFNHILTAAALAVGTATAYAAPVQDVRPARTEPISATEISDRIALKELVDTFSNLADEKRIDEQVLLFTENASVQSLENGKTNPPIVGRAALNKAFSGYLAQFHTVYHLNGQQTVSFQSPTHATGISYCDVTLIKNENGKDIAQRRGVRYEDVYVKQDGRWLIESRKSNFMFSQTSESPTAR</sequence>
<dbReference type="InterPro" id="IPR032710">
    <property type="entry name" value="NTF2-like_dom_sf"/>
</dbReference>
<organism evidence="3 4">
    <name type="scientific">Cardiobacterium valvarum F0432</name>
    <dbReference type="NCBI Taxonomy" id="797473"/>
    <lineage>
        <taxon>Bacteria</taxon>
        <taxon>Pseudomonadati</taxon>
        <taxon>Pseudomonadota</taxon>
        <taxon>Gammaproteobacteria</taxon>
        <taxon>Cardiobacteriales</taxon>
        <taxon>Cardiobacteriaceae</taxon>
        <taxon>Cardiobacterium</taxon>
    </lineage>
</organism>
<dbReference type="RefSeq" id="WP_006984316.1">
    <property type="nucleotide sequence ID" value="NZ_JH417888.1"/>
</dbReference>